<evidence type="ECO:0000256" key="1">
    <source>
        <dbReference type="SAM" id="MobiDB-lite"/>
    </source>
</evidence>
<sequence>MDFFGPVNVQSIAGKKYTLVIVDEYSRYTWVFFLRSKSDAPEEIILFVRKMERLNNLTVRSIRSDHGTELKNSTLETFFDQKGISQNFSSVRTPQQNGVAERRNRTLIEAARSMLSEANLATQFWAEAVNTACYTQNRSLIVERFRRTPYELFRNRKPSIEHLHIFGCVCYILNNKDNLGKFDSKSADGIFLGYSSISKTYRVFNKRRQTIEETIHVKFDESGPTFPHPHDNSEINQWADSFFQVPDIPTTDPSPQDLPDGFEEDPPTPPTQISLPPIINATPRPRKRTIIGSKWIFRNKLDEIGTIIRNKARLVAQGYRQEEGIDYDETFAPVARLEAIRLFLAFAAHMNFKVFQMDIKNAFLNGKLNEEVYVAQPPRFVDPKFPDHVYKLNKALYGLKQAPRAWYDTLSTFLLSKGFVRGKIDSTLFLKKYPKHILLVQIYVDDIIFGSTNPKLCEKFELLMKSEYKMSMMGELTFFLGLQIKQYEKGIFINQGKYVHEMLKKFDLTSCTPMKTPMAPPLSLDKDSKGKPVDVTLYRGMIGSLLYLTASRPDIMYSTCLRARYQAEPKESHLTAVKRIFRYLKGTPNLGLWYSKDSGFDLTAYSDSDFAGCKIDRKSTTSGCHLLGGKLVSWTSKKQNSVSTSTAEAEYDYDIQLSKIPIYCDNTSAIAIANNPVLHSKTKHIEVRYHFIRDHVMNGDIELHFVPTEYQLADLFTKPLDVTRFNMLISELGMLNPDE</sequence>
<dbReference type="PANTHER" id="PTHR11439:SF495">
    <property type="entry name" value="REVERSE TRANSCRIPTASE, RNA-DEPENDENT DNA POLYMERASE-RELATED"/>
    <property type="match status" value="1"/>
</dbReference>
<evidence type="ECO:0000313" key="4">
    <source>
        <dbReference type="Proteomes" id="UP001172457"/>
    </source>
</evidence>
<dbReference type="Gene3D" id="3.30.420.10">
    <property type="entry name" value="Ribonuclease H-like superfamily/Ribonuclease H"/>
    <property type="match status" value="1"/>
</dbReference>
<evidence type="ECO:0000259" key="2">
    <source>
        <dbReference type="PROSITE" id="PS50994"/>
    </source>
</evidence>
<feature type="region of interest" description="Disordered" evidence="1">
    <location>
        <begin position="249"/>
        <end position="279"/>
    </location>
</feature>
<dbReference type="GO" id="GO:0015074">
    <property type="term" value="P:DNA integration"/>
    <property type="evidence" value="ECO:0007669"/>
    <property type="project" value="InterPro"/>
</dbReference>
<organism evidence="3 4">
    <name type="scientific">Centaurea solstitialis</name>
    <name type="common">yellow star-thistle</name>
    <dbReference type="NCBI Taxonomy" id="347529"/>
    <lineage>
        <taxon>Eukaryota</taxon>
        <taxon>Viridiplantae</taxon>
        <taxon>Streptophyta</taxon>
        <taxon>Embryophyta</taxon>
        <taxon>Tracheophyta</taxon>
        <taxon>Spermatophyta</taxon>
        <taxon>Magnoliopsida</taxon>
        <taxon>eudicotyledons</taxon>
        <taxon>Gunneridae</taxon>
        <taxon>Pentapetalae</taxon>
        <taxon>asterids</taxon>
        <taxon>campanulids</taxon>
        <taxon>Asterales</taxon>
        <taxon>Asteraceae</taxon>
        <taxon>Carduoideae</taxon>
        <taxon>Cardueae</taxon>
        <taxon>Centaureinae</taxon>
        <taxon>Centaurea</taxon>
    </lineage>
</organism>
<feature type="domain" description="Integrase catalytic" evidence="2">
    <location>
        <begin position="1"/>
        <end position="157"/>
    </location>
</feature>
<dbReference type="PANTHER" id="PTHR11439">
    <property type="entry name" value="GAG-POL-RELATED RETROTRANSPOSON"/>
    <property type="match status" value="1"/>
</dbReference>
<dbReference type="InterPro" id="IPR001584">
    <property type="entry name" value="Integrase_cat-core"/>
</dbReference>
<dbReference type="CDD" id="cd09272">
    <property type="entry name" value="RNase_HI_RT_Ty1"/>
    <property type="match status" value="1"/>
</dbReference>
<comment type="caution">
    <text evidence="3">The sequence shown here is derived from an EMBL/GenBank/DDBJ whole genome shotgun (WGS) entry which is preliminary data.</text>
</comment>
<dbReference type="EMBL" id="JARYMX010000003">
    <property type="protein sequence ID" value="KAJ9557527.1"/>
    <property type="molecule type" value="Genomic_DNA"/>
</dbReference>
<proteinExistence type="predicted"/>
<dbReference type="Pfam" id="PF00665">
    <property type="entry name" value="rve"/>
    <property type="match status" value="1"/>
</dbReference>
<dbReference type="InterPro" id="IPR036397">
    <property type="entry name" value="RNaseH_sf"/>
</dbReference>
<protein>
    <recommendedName>
        <fullName evidence="2">Integrase catalytic domain-containing protein</fullName>
    </recommendedName>
</protein>
<dbReference type="InterPro" id="IPR012337">
    <property type="entry name" value="RNaseH-like_sf"/>
</dbReference>
<dbReference type="SUPFAM" id="SSF53098">
    <property type="entry name" value="Ribonuclease H-like"/>
    <property type="match status" value="1"/>
</dbReference>
<gene>
    <name evidence="3" type="ORF">OSB04_012141</name>
</gene>
<name>A0AA38WDP2_9ASTR</name>
<dbReference type="InterPro" id="IPR013103">
    <property type="entry name" value="RVT_2"/>
</dbReference>
<keyword evidence="4" id="KW-1185">Reference proteome</keyword>
<dbReference type="InterPro" id="IPR057670">
    <property type="entry name" value="SH3_retrovirus"/>
</dbReference>
<reference evidence="3" key="1">
    <citation type="submission" date="2023-03" db="EMBL/GenBank/DDBJ databases">
        <title>Chromosome-scale reference genome and RAD-based genetic map of yellow starthistle (Centaurea solstitialis) reveal putative structural variation and QTLs associated with invader traits.</title>
        <authorList>
            <person name="Reatini B."/>
            <person name="Cang F.A."/>
            <person name="Jiang Q."/>
            <person name="Mckibben M.T.W."/>
            <person name="Barker M.S."/>
            <person name="Rieseberg L.H."/>
            <person name="Dlugosch K.M."/>
        </authorList>
    </citation>
    <scope>NUCLEOTIDE SEQUENCE</scope>
    <source>
        <strain evidence="3">CAN-66</strain>
        <tissue evidence="3">Leaf</tissue>
    </source>
</reference>
<dbReference type="GO" id="GO:0003676">
    <property type="term" value="F:nucleic acid binding"/>
    <property type="evidence" value="ECO:0007669"/>
    <property type="project" value="InterPro"/>
</dbReference>
<dbReference type="AlphaFoldDB" id="A0AA38WDP2"/>
<dbReference type="Pfam" id="PF25597">
    <property type="entry name" value="SH3_retrovirus"/>
    <property type="match status" value="1"/>
</dbReference>
<dbReference type="InterPro" id="IPR043502">
    <property type="entry name" value="DNA/RNA_pol_sf"/>
</dbReference>
<evidence type="ECO:0000313" key="3">
    <source>
        <dbReference type="EMBL" id="KAJ9557527.1"/>
    </source>
</evidence>
<dbReference type="SUPFAM" id="SSF56672">
    <property type="entry name" value="DNA/RNA polymerases"/>
    <property type="match status" value="1"/>
</dbReference>
<accession>A0AA38WDP2</accession>
<dbReference type="Pfam" id="PF07727">
    <property type="entry name" value="RVT_2"/>
    <property type="match status" value="1"/>
</dbReference>
<dbReference type="Proteomes" id="UP001172457">
    <property type="component" value="Chromosome 3"/>
</dbReference>
<dbReference type="PROSITE" id="PS50994">
    <property type="entry name" value="INTEGRASE"/>
    <property type="match status" value="1"/>
</dbReference>